<name>A0A1Z4JJP6_LEPBY</name>
<proteinExistence type="predicted"/>
<protein>
    <submittedName>
        <fullName evidence="1">Uncharacterized protein</fullName>
    </submittedName>
</protein>
<dbReference type="Proteomes" id="UP000217895">
    <property type="component" value="Chromosome"/>
</dbReference>
<organism evidence="1 2">
    <name type="scientific">Leptolyngbya boryana NIES-2135</name>
    <dbReference type="NCBI Taxonomy" id="1973484"/>
    <lineage>
        <taxon>Bacteria</taxon>
        <taxon>Bacillati</taxon>
        <taxon>Cyanobacteriota</taxon>
        <taxon>Cyanophyceae</taxon>
        <taxon>Leptolyngbyales</taxon>
        <taxon>Leptolyngbyaceae</taxon>
        <taxon>Leptolyngbya group</taxon>
        <taxon>Leptolyngbya</taxon>
    </lineage>
</organism>
<dbReference type="AlphaFoldDB" id="A0A1Z4JJP6"/>
<sequence length="100" mass="10959">MSNSERHTVIHTAILEALGLTLTEEENKVLATEGSISFDTLLKSRSLSEVGMALIRADALNRLPKRAESSDCQNCKDGFCFNGTCIRINTPPLELSVHID</sequence>
<keyword evidence="2" id="KW-1185">Reference proteome</keyword>
<dbReference type="EMBL" id="AP018203">
    <property type="protein sequence ID" value="BAY56972.1"/>
    <property type="molecule type" value="Genomic_DNA"/>
</dbReference>
<accession>A0A1Z4JJP6</accession>
<gene>
    <name evidence="1" type="ORF">NIES2135_38340</name>
</gene>
<evidence type="ECO:0000313" key="2">
    <source>
        <dbReference type="Proteomes" id="UP000217895"/>
    </source>
</evidence>
<reference evidence="1 2" key="1">
    <citation type="submission" date="2017-06" db="EMBL/GenBank/DDBJ databases">
        <title>Genome sequencing of cyanobaciteial culture collection at National Institute for Environmental Studies (NIES).</title>
        <authorList>
            <person name="Hirose Y."/>
            <person name="Shimura Y."/>
            <person name="Fujisawa T."/>
            <person name="Nakamura Y."/>
            <person name="Kawachi M."/>
        </authorList>
    </citation>
    <scope>NUCLEOTIDE SEQUENCE [LARGE SCALE GENOMIC DNA]</scope>
    <source>
        <strain evidence="1 2">NIES-2135</strain>
    </source>
</reference>
<evidence type="ECO:0000313" key="1">
    <source>
        <dbReference type="EMBL" id="BAY56972.1"/>
    </source>
</evidence>